<evidence type="ECO:0000256" key="2">
    <source>
        <dbReference type="ARBA" id="ARBA00009784"/>
    </source>
</evidence>
<dbReference type="NCBIfam" id="TIGR00427">
    <property type="entry name" value="NAAT family transporter"/>
    <property type="match status" value="1"/>
</dbReference>
<keyword evidence="4 7" id="KW-0812">Transmembrane</keyword>
<evidence type="ECO:0000256" key="3">
    <source>
        <dbReference type="ARBA" id="ARBA00022475"/>
    </source>
</evidence>
<accession>A0ABS5SHS6</accession>
<sequence length="197" mass="21597">MTLISTIILLILVLDPLGNIPFFIAALKDVPAERWRPVIVRELFIALGVLVLFLFLGPQLLKLLHISGPSLTIAGGIILLLIAIKMIFPSQAGFEERITNREPFVVPLAIPYIAGPSALATVMLLASREPLRWPEWLLALIVAWLATGCVLLLSGELERFLGDRGLIALERLMGMILTAIAVEMTLTGIMDFVSRHA</sequence>
<comment type="similarity">
    <text evidence="2 7">Belongs to the UPF0056 (MarC) family.</text>
</comment>
<gene>
    <name evidence="8" type="ORF">KI810_14655</name>
</gene>
<keyword evidence="5 7" id="KW-1133">Transmembrane helix</keyword>
<keyword evidence="9" id="KW-1185">Reference proteome</keyword>
<proteinExistence type="inferred from homology"/>
<organism evidence="8 9">
    <name type="scientific">Geomobilimonas luticola</name>
    <dbReference type="NCBI Taxonomy" id="1114878"/>
    <lineage>
        <taxon>Bacteria</taxon>
        <taxon>Pseudomonadati</taxon>
        <taxon>Thermodesulfobacteriota</taxon>
        <taxon>Desulfuromonadia</taxon>
        <taxon>Geobacterales</taxon>
        <taxon>Geobacteraceae</taxon>
        <taxon>Geomobilimonas</taxon>
    </lineage>
</organism>
<dbReference type="Proteomes" id="UP000756860">
    <property type="component" value="Unassembled WGS sequence"/>
</dbReference>
<evidence type="ECO:0000256" key="7">
    <source>
        <dbReference type="RuleBase" id="RU362048"/>
    </source>
</evidence>
<evidence type="ECO:0000256" key="6">
    <source>
        <dbReference type="ARBA" id="ARBA00023136"/>
    </source>
</evidence>
<evidence type="ECO:0000313" key="8">
    <source>
        <dbReference type="EMBL" id="MBT0654302.1"/>
    </source>
</evidence>
<dbReference type="InterPro" id="IPR002771">
    <property type="entry name" value="Multi_antbiot-R_MarC"/>
</dbReference>
<keyword evidence="3" id="KW-1003">Cell membrane</keyword>
<feature type="transmembrane region" description="Helical" evidence="7">
    <location>
        <begin position="104"/>
        <end position="124"/>
    </location>
</feature>
<feature type="transmembrane region" description="Helical" evidence="7">
    <location>
        <begin position="39"/>
        <end position="57"/>
    </location>
</feature>
<feature type="transmembrane region" description="Helical" evidence="7">
    <location>
        <begin position="136"/>
        <end position="153"/>
    </location>
</feature>
<dbReference type="RefSeq" id="WP_214176309.1">
    <property type="nucleotide sequence ID" value="NZ_JAHCVK010000009.1"/>
</dbReference>
<dbReference type="PANTHER" id="PTHR33508:SF10">
    <property type="entry name" value="UPF0056 INNER MEMBRANE PROTEIN YHGN"/>
    <property type="match status" value="1"/>
</dbReference>
<comment type="caution">
    <text evidence="8">The sequence shown here is derived from an EMBL/GenBank/DDBJ whole genome shotgun (WGS) entry which is preliminary data.</text>
</comment>
<keyword evidence="6 7" id="KW-0472">Membrane</keyword>
<protein>
    <recommendedName>
        <fullName evidence="7">UPF0056 membrane protein</fullName>
    </recommendedName>
</protein>
<feature type="transmembrane region" description="Helical" evidence="7">
    <location>
        <begin position="174"/>
        <end position="193"/>
    </location>
</feature>
<name>A0ABS5SHS6_9BACT</name>
<evidence type="ECO:0000256" key="5">
    <source>
        <dbReference type="ARBA" id="ARBA00022989"/>
    </source>
</evidence>
<dbReference type="EMBL" id="JAHCVK010000009">
    <property type="protein sequence ID" value="MBT0654302.1"/>
    <property type="molecule type" value="Genomic_DNA"/>
</dbReference>
<feature type="transmembrane region" description="Helical" evidence="7">
    <location>
        <begin position="6"/>
        <end position="27"/>
    </location>
</feature>
<reference evidence="8 9" key="1">
    <citation type="submission" date="2021-05" db="EMBL/GenBank/DDBJ databases">
        <title>The draft genome of Geobacter luticola JCM 17780.</title>
        <authorList>
            <person name="Xu Z."/>
            <person name="Masuda Y."/>
            <person name="Itoh H."/>
            <person name="Senoo K."/>
        </authorList>
    </citation>
    <scope>NUCLEOTIDE SEQUENCE [LARGE SCALE GENOMIC DNA]</scope>
    <source>
        <strain evidence="8 9">JCM 17780</strain>
    </source>
</reference>
<dbReference type="PANTHER" id="PTHR33508">
    <property type="entry name" value="UPF0056 MEMBRANE PROTEIN YHCE"/>
    <property type="match status" value="1"/>
</dbReference>
<evidence type="ECO:0000256" key="4">
    <source>
        <dbReference type="ARBA" id="ARBA00022692"/>
    </source>
</evidence>
<feature type="transmembrane region" description="Helical" evidence="7">
    <location>
        <begin position="63"/>
        <end position="84"/>
    </location>
</feature>
<evidence type="ECO:0000256" key="1">
    <source>
        <dbReference type="ARBA" id="ARBA00004651"/>
    </source>
</evidence>
<dbReference type="Pfam" id="PF01914">
    <property type="entry name" value="MarC"/>
    <property type="match status" value="1"/>
</dbReference>
<evidence type="ECO:0000313" key="9">
    <source>
        <dbReference type="Proteomes" id="UP000756860"/>
    </source>
</evidence>
<comment type="subcellular location">
    <subcellularLocation>
        <location evidence="1 7">Cell membrane</location>
        <topology evidence="1 7">Multi-pass membrane protein</topology>
    </subcellularLocation>
</comment>